<dbReference type="AlphaFoldDB" id="A0A1D1USY3"/>
<evidence type="ECO:0008006" key="3">
    <source>
        <dbReference type="Google" id="ProtNLM"/>
    </source>
</evidence>
<accession>A0A1D1USY3</accession>
<reference evidence="1 2" key="1">
    <citation type="journal article" date="2016" name="Nat. Commun.">
        <title>Extremotolerant tardigrade genome and improved radiotolerance of human cultured cells by tardigrade-unique protein.</title>
        <authorList>
            <person name="Hashimoto T."/>
            <person name="Horikawa D.D."/>
            <person name="Saito Y."/>
            <person name="Kuwahara H."/>
            <person name="Kozuka-Hata H."/>
            <person name="Shin-I T."/>
            <person name="Minakuchi Y."/>
            <person name="Ohishi K."/>
            <person name="Motoyama A."/>
            <person name="Aizu T."/>
            <person name="Enomoto A."/>
            <person name="Kondo K."/>
            <person name="Tanaka S."/>
            <person name="Hara Y."/>
            <person name="Koshikawa S."/>
            <person name="Sagara H."/>
            <person name="Miura T."/>
            <person name="Yokobori S."/>
            <person name="Miyagawa K."/>
            <person name="Suzuki Y."/>
            <person name="Kubo T."/>
            <person name="Oyama M."/>
            <person name="Kohara Y."/>
            <person name="Fujiyama A."/>
            <person name="Arakawa K."/>
            <person name="Katayama T."/>
            <person name="Toyoda A."/>
            <person name="Kunieda T."/>
        </authorList>
    </citation>
    <scope>NUCLEOTIDE SEQUENCE [LARGE SCALE GENOMIC DNA]</scope>
    <source>
        <strain evidence="1 2">YOKOZUNA-1</strain>
    </source>
</reference>
<dbReference type="OrthoDB" id="2668416at2759"/>
<comment type="caution">
    <text evidence="1">The sequence shown here is derived from an EMBL/GenBank/DDBJ whole genome shotgun (WGS) entry which is preliminary data.</text>
</comment>
<protein>
    <recommendedName>
        <fullName evidence="3">DDE Tnp4 domain-containing protein</fullName>
    </recommendedName>
</protein>
<keyword evidence="2" id="KW-1185">Reference proteome</keyword>
<evidence type="ECO:0000313" key="2">
    <source>
        <dbReference type="Proteomes" id="UP000186922"/>
    </source>
</evidence>
<organism evidence="1 2">
    <name type="scientific">Ramazzottius varieornatus</name>
    <name type="common">Water bear</name>
    <name type="synonym">Tardigrade</name>
    <dbReference type="NCBI Taxonomy" id="947166"/>
    <lineage>
        <taxon>Eukaryota</taxon>
        <taxon>Metazoa</taxon>
        <taxon>Ecdysozoa</taxon>
        <taxon>Tardigrada</taxon>
        <taxon>Eutardigrada</taxon>
        <taxon>Parachela</taxon>
        <taxon>Hypsibioidea</taxon>
        <taxon>Ramazzottiidae</taxon>
        <taxon>Ramazzottius</taxon>
    </lineage>
</organism>
<dbReference type="Proteomes" id="UP000186922">
    <property type="component" value="Unassembled WGS sequence"/>
</dbReference>
<proteinExistence type="predicted"/>
<sequence>MVQKAMNKFRRLPEVQGTARVFGAVDGTHIKCPAPDNKREEYINRHQKCSLNVQGLVDPDWYV</sequence>
<gene>
    <name evidence="1" type="primary">RvY_01854-1</name>
    <name evidence="1" type="synonym">RvY_01854.1</name>
    <name evidence="1" type="ORF">RvY_01854</name>
</gene>
<name>A0A1D1USY3_RAMVA</name>
<dbReference type="EMBL" id="BDGG01000001">
    <property type="protein sequence ID" value="GAU89288.1"/>
    <property type="molecule type" value="Genomic_DNA"/>
</dbReference>
<evidence type="ECO:0000313" key="1">
    <source>
        <dbReference type="EMBL" id="GAU89288.1"/>
    </source>
</evidence>